<dbReference type="PANTHER" id="PTHR46383:SF2">
    <property type="entry name" value="AMINOTRANSFERASE"/>
    <property type="match status" value="1"/>
</dbReference>
<keyword evidence="5" id="KW-0663">Pyridoxal phosphate</keyword>
<dbReference type="Gene3D" id="3.40.640.10">
    <property type="entry name" value="Type I PLP-dependent aspartate aminotransferase-like (Major domain)"/>
    <property type="match status" value="1"/>
</dbReference>
<name>A0A3B0ZF37_9ZZZZ</name>
<dbReference type="InterPro" id="IPR015424">
    <property type="entry name" value="PyrdxlP-dep_Trfase"/>
</dbReference>
<dbReference type="InterPro" id="IPR004839">
    <property type="entry name" value="Aminotransferase_I/II_large"/>
</dbReference>
<dbReference type="SUPFAM" id="SSF53383">
    <property type="entry name" value="PLP-dependent transferases"/>
    <property type="match status" value="1"/>
</dbReference>
<sequence>MRLLEIAKRKEAEGVAIVHMEIGEPDFDSPSHVIAAAQQALHQKTMHYTPAAGLPELRTAISDYYQRQYGARVNPARIVVTPGASGALQLALSVLLNPGDNILMADPSYPCNRHFVRLLEGEPISVPVGQYTNYQLTLEQCKAVWTGNTAGVLIASPANPTGSIISTQQLSDIANYVKEQGAGLIVDEIYHGLTYNEQPPTALALSDDIFVVNSFSKYFGMTGWRVGWLVVPEEYADAIEKLAQNIFLAACTLSQYAALAALLPETQVELNKRRDEFKKRRDFLCDAVTDLGFKIAGKPEGAFYIYANCQQFSNNSYDFCYELLEQTGVVITPGKDFGCYKAEHHVRFAYTTNLEQLAEGISRLRQYLRSL</sequence>
<dbReference type="InterPro" id="IPR015421">
    <property type="entry name" value="PyrdxlP-dep_Trfase_major"/>
</dbReference>
<dbReference type="EC" id="2.6.1.66" evidence="7"/>
<evidence type="ECO:0000313" key="7">
    <source>
        <dbReference type="EMBL" id="VAW86072.1"/>
    </source>
</evidence>
<evidence type="ECO:0000256" key="3">
    <source>
        <dbReference type="ARBA" id="ARBA00022576"/>
    </source>
</evidence>
<dbReference type="CDD" id="cd00609">
    <property type="entry name" value="AAT_like"/>
    <property type="match status" value="1"/>
</dbReference>
<comment type="cofactor">
    <cofactor evidence="1">
        <name>pyridoxal 5'-phosphate</name>
        <dbReference type="ChEBI" id="CHEBI:597326"/>
    </cofactor>
</comment>
<dbReference type="PANTHER" id="PTHR46383">
    <property type="entry name" value="ASPARTATE AMINOTRANSFERASE"/>
    <property type="match status" value="1"/>
</dbReference>
<keyword evidence="7" id="KW-0670">Pyruvate</keyword>
<evidence type="ECO:0000256" key="5">
    <source>
        <dbReference type="ARBA" id="ARBA00022898"/>
    </source>
</evidence>
<evidence type="ECO:0000256" key="1">
    <source>
        <dbReference type="ARBA" id="ARBA00001933"/>
    </source>
</evidence>
<proteinExistence type="inferred from homology"/>
<dbReference type="Pfam" id="PF00155">
    <property type="entry name" value="Aminotran_1_2"/>
    <property type="match status" value="1"/>
</dbReference>
<dbReference type="InterPro" id="IPR050596">
    <property type="entry name" value="AspAT/PAT-like"/>
</dbReference>
<dbReference type="InterPro" id="IPR004838">
    <property type="entry name" value="NHTrfase_class1_PyrdxlP-BS"/>
</dbReference>
<feature type="domain" description="Aminotransferase class I/classII large" evidence="6">
    <location>
        <begin position="18"/>
        <end position="364"/>
    </location>
</feature>
<dbReference type="AlphaFoldDB" id="A0A3B0ZF37"/>
<comment type="similarity">
    <text evidence="2">Belongs to the class-I pyridoxal-phosphate-dependent aminotransferase family.</text>
</comment>
<dbReference type="GO" id="GO:0006520">
    <property type="term" value="P:amino acid metabolic process"/>
    <property type="evidence" value="ECO:0007669"/>
    <property type="project" value="InterPro"/>
</dbReference>
<keyword evidence="3 7" id="KW-0032">Aminotransferase</keyword>
<dbReference type="GO" id="GO:0009042">
    <property type="term" value="F:valine-pyruvate transaminase activity"/>
    <property type="evidence" value="ECO:0007669"/>
    <property type="project" value="UniProtKB-EC"/>
</dbReference>
<accession>A0A3B0ZF37</accession>
<evidence type="ECO:0000256" key="4">
    <source>
        <dbReference type="ARBA" id="ARBA00022679"/>
    </source>
</evidence>
<dbReference type="EMBL" id="UOFO01000086">
    <property type="protein sequence ID" value="VAW86072.1"/>
    <property type="molecule type" value="Genomic_DNA"/>
</dbReference>
<protein>
    <submittedName>
        <fullName evidence="7">Valine--pyruvate aminotransferase</fullName>
        <ecNumber evidence="7">2.6.1.66</ecNumber>
    </submittedName>
</protein>
<dbReference type="PROSITE" id="PS00105">
    <property type="entry name" value="AA_TRANSFER_CLASS_1"/>
    <property type="match status" value="1"/>
</dbReference>
<reference evidence="7" key="1">
    <citation type="submission" date="2018-06" db="EMBL/GenBank/DDBJ databases">
        <authorList>
            <person name="Zhirakovskaya E."/>
        </authorList>
    </citation>
    <scope>NUCLEOTIDE SEQUENCE</scope>
</reference>
<organism evidence="7">
    <name type="scientific">hydrothermal vent metagenome</name>
    <dbReference type="NCBI Taxonomy" id="652676"/>
    <lineage>
        <taxon>unclassified sequences</taxon>
        <taxon>metagenomes</taxon>
        <taxon>ecological metagenomes</taxon>
    </lineage>
</organism>
<evidence type="ECO:0000259" key="6">
    <source>
        <dbReference type="Pfam" id="PF00155"/>
    </source>
</evidence>
<gene>
    <name evidence="7" type="ORF">MNBD_GAMMA16-1688</name>
</gene>
<evidence type="ECO:0000256" key="2">
    <source>
        <dbReference type="ARBA" id="ARBA00007441"/>
    </source>
</evidence>
<keyword evidence="4 7" id="KW-0808">Transferase</keyword>
<dbReference type="GO" id="GO:0030170">
    <property type="term" value="F:pyridoxal phosphate binding"/>
    <property type="evidence" value="ECO:0007669"/>
    <property type="project" value="InterPro"/>
</dbReference>